<dbReference type="InterPro" id="IPR005913">
    <property type="entry name" value="dTDP_dehydrorham_reduct"/>
</dbReference>
<keyword evidence="2" id="KW-0560">Oxidoreductase</keyword>
<evidence type="ECO:0000259" key="3">
    <source>
        <dbReference type="Pfam" id="PF04321"/>
    </source>
</evidence>
<dbReference type="SUPFAM" id="SSF51735">
    <property type="entry name" value="NAD(P)-binding Rossmann-fold domains"/>
    <property type="match status" value="1"/>
</dbReference>
<dbReference type="PANTHER" id="PTHR10491:SF4">
    <property type="entry name" value="METHIONINE ADENOSYLTRANSFERASE 2 SUBUNIT BETA"/>
    <property type="match status" value="1"/>
</dbReference>
<dbReference type="Gene3D" id="3.90.25.10">
    <property type="entry name" value="UDP-galactose 4-epimerase, domain 1"/>
    <property type="match status" value="1"/>
</dbReference>
<dbReference type="EMBL" id="BAABRU010000003">
    <property type="protein sequence ID" value="GAA5527338.1"/>
    <property type="molecule type" value="Genomic_DNA"/>
</dbReference>
<gene>
    <name evidence="4" type="primary">rmlD</name>
    <name evidence="4" type="ORF">Hgul01_01122</name>
</gene>
<keyword evidence="2" id="KW-0521">NADP</keyword>
<comment type="similarity">
    <text evidence="1 2">Belongs to the dTDP-4-dehydrorhamnose reductase family.</text>
</comment>
<feature type="domain" description="RmlD-like substrate binding" evidence="3">
    <location>
        <begin position="1"/>
        <end position="277"/>
    </location>
</feature>
<dbReference type="NCBIfam" id="TIGR01214">
    <property type="entry name" value="rmlD"/>
    <property type="match status" value="1"/>
</dbReference>
<accession>A0ABP9WXN1</accession>
<evidence type="ECO:0000256" key="1">
    <source>
        <dbReference type="ARBA" id="ARBA00010944"/>
    </source>
</evidence>
<dbReference type="Proteomes" id="UP001428290">
    <property type="component" value="Unassembled WGS sequence"/>
</dbReference>
<dbReference type="PANTHER" id="PTHR10491">
    <property type="entry name" value="DTDP-4-DEHYDRORHAMNOSE REDUCTASE"/>
    <property type="match status" value="1"/>
</dbReference>
<comment type="function">
    <text evidence="2">Catalyzes the reduction of dTDP-6-deoxy-L-lyxo-4-hexulose to yield dTDP-L-rhamnose.</text>
</comment>
<evidence type="ECO:0000256" key="2">
    <source>
        <dbReference type="RuleBase" id="RU364082"/>
    </source>
</evidence>
<evidence type="ECO:0000313" key="4">
    <source>
        <dbReference type="EMBL" id="GAA5527338.1"/>
    </source>
</evidence>
<keyword evidence="5" id="KW-1185">Reference proteome</keyword>
<dbReference type="CDD" id="cd05254">
    <property type="entry name" value="dTDP_HR_like_SDR_e"/>
    <property type="match status" value="1"/>
</dbReference>
<comment type="pathway">
    <text evidence="2">Carbohydrate biosynthesis; dTDP-L-rhamnose biosynthesis.</text>
</comment>
<name>A0ABP9WXN1_9CHLR</name>
<dbReference type="InterPro" id="IPR029903">
    <property type="entry name" value="RmlD-like-bd"/>
</dbReference>
<organism evidence="4 5">
    <name type="scientific">Herpetosiphon gulosus</name>
    <dbReference type="NCBI Taxonomy" id="1973496"/>
    <lineage>
        <taxon>Bacteria</taxon>
        <taxon>Bacillati</taxon>
        <taxon>Chloroflexota</taxon>
        <taxon>Chloroflexia</taxon>
        <taxon>Herpetosiphonales</taxon>
        <taxon>Herpetosiphonaceae</taxon>
        <taxon>Herpetosiphon</taxon>
    </lineage>
</organism>
<protein>
    <recommendedName>
        <fullName evidence="2">dTDP-4-dehydrorhamnose reductase</fullName>
        <ecNumber evidence="2">1.1.1.133</ecNumber>
    </recommendedName>
</protein>
<dbReference type="RefSeq" id="WP_345720976.1">
    <property type="nucleotide sequence ID" value="NZ_BAABRU010000003.1"/>
</dbReference>
<sequence>MRVLILGASGQLGTELAKTFADHQLLMPSHQELDLSQATARAAINQLTPDLVLLPAAFTNVDGCALDPARAFRENTLGPKYAALACRDRDIPLVYVSTNEVFSGSSQQAYSEYDQPAPINAYGRSKWGGEQAVLQHAPNLFITRVAWLFGGQRNFVRTIARLGRERLQTGEPLRVVTDEVGTPTHAAEAAWAIRQLVDSNIPGIYHVVNEGACSRHELACAVLAAAGIDLPVEPITSAEFSRPSSPPPFSALSNNAAAAMGIRLRRWQAAVIAAVAAIDEPA</sequence>
<dbReference type="EC" id="1.1.1.133" evidence="2"/>
<evidence type="ECO:0000313" key="5">
    <source>
        <dbReference type="Proteomes" id="UP001428290"/>
    </source>
</evidence>
<dbReference type="Pfam" id="PF04321">
    <property type="entry name" value="RmlD_sub_bind"/>
    <property type="match status" value="1"/>
</dbReference>
<proteinExistence type="inferred from homology"/>
<dbReference type="InterPro" id="IPR036291">
    <property type="entry name" value="NAD(P)-bd_dom_sf"/>
</dbReference>
<reference evidence="4 5" key="1">
    <citation type="submission" date="2024-02" db="EMBL/GenBank/DDBJ databases">
        <title>Herpetosiphon gulosus NBRC 112829.</title>
        <authorList>
            <person name="Ichikawa N."/>
            <person name="Katano-Makiyama Y."/>
            <person name="Hidaka K."/>
        </authorList>
    </citation>
    <scope>NUCLEOTIDE SEQUENCE [LARGE SCALE GENOMIC DNA]</scope>
    <source>
        <strain evidence="4 5">NBRC 112829</strain>
    </source>
</reference>
<comment type="caution">
    <text evidence="4">The sequence shown here is derived from an EMBL/GenBank/DDBJ whole genome shotgun (WGS) entry which is preliminary data.</text>
</comment>
<dbReference type="Gene3D" id="3.40.50.720">
    <property type="entry name" value="NAD(P)-binding Rossmann-like Domain"/>
    <property type="match status" value="1"/>
</dbReference>